<evidence type="ECO:0000313" key="19">
    <source>
        <dbReference type="Proteomes" id="UP000189705"/>
    </source>
</evidence>
<dbReference type="SMART" id="SM00327">
    <property type="entry name" value="VWA"/>
    <property type="match status" value="1"/>
</dbReference>
<dbReference type="PRINTS" id="PR01185">
    <property type="entry name" value="INTEGRINA"/>
</dbReference>
<keyword evidence="3 16" id="KW-0812">Transmembrane</keyword>
<keyword evidence="8 16" id="KW-0130">Cell adhesion</keyword>
<dbReference type="PANTHER" id="PTHR23220:SF118">
    <property type="entry name" value="INTEGRIN ALPHA-X"/>
    <property type="match status" value="1"/>
</dbReference>
<dbReference type="OrthoDB" id="5317514at2759"/>
<evidence type="ECO:0000256" key="1">
    <source>
        <dbReference type="ARBA" id="ARBA00004479"/>
    </source>
</evidence>
<dbReference type="Pfam" id="PF00092">
    <property type="entry name" value="VWA"/>
    <property type="match status" value="1"/>
</dbReference>
<evidence type="ECO:0000256" key="9">
    <source>
        <dbReference type="ARBA" id="ARBA00022989"/>
    </source>
</evidence>
<dbReference type="InterPro" id="IPR000413">
    <property type="entry name" value="Integrin_alpha"/>
</dbReference>
<keyword evidence="9 16" id="KW-1133">Transmembrane helix</keyword>
<dbReference type="RefSeq" id="XP_006038789.1">
    <property type="nucleotide sequence ID" value="XM_006038727.3"/>
</dbReference>
<dbReference type="GO" id="GO:0098609">
    <property type="term" value="P:cell-cell adhesion"/>
    <property type="evidence" value="ECO:0007669"/>
    <property type="project" value="TreeGrafter"/>
</dbReference>
<dbReference type="InterPro" id="IPR048285">
    <property type="entry name" value="Integrin_alpha_Ig-like_2"/>
</dbReference>
<sequence length="1002" mass="109768">MYVRGYCFLLDRNLRLTQRFPETLPECPRRQTDILFLIDGSGSVVSSDFLKMKDFVVQVMRRFRGTETQFAVMQFSSDFTTAFDFKEFRESSEVHIEERVQRIVQKGYTTWTASAIRRAVQEVFVSKSGMRAGATKVLIVITDGMKFQDTLHYADVIPEADRAGIIRYAIGVGNAFFDENAQRELRMIASSPASDHIFQVDNFNALQGLQEKLKNKIFAIEGTQSHSDSSFQLEMSQDGFSALLYQDFCVLGAVGAYDWSGGLVLYKQSENPTFINVSRTSKEMNDAYLGYAVQPVASRGRRGYVVGAPRYQHVGKVVLFYWDPKESAWKAEGKVKGDQIGSYFGGSLSTMDVDGDGNTDLILIGAPMYYGEGSGGRVFMCPLPKQRAPLRCDGVLRGQGNQPLGRFGASLAVLGDVDGDGRADLAVGAPLEDGAHGALYIFRGQQRHLRNQPSQRISGTWGSRAPQALGLALSGGADLTGDNLKDIAVGANGQVLLLRSRPVLQATVTVTFAPTTIPTTAFNCQGREQLGAKAATAQVCFSLRLNPKQHFKGSSISGTFRYELVLDPGRVKVRAAFDPPLSAQSQMVQVSLPPQCQNYNVQLPVCPEDTLAPITLRLTYNLTGNPIPSTNGLTPILAEDTEPMVVASLPFDKNCGSDGVCEDNLQIAFNFSGLSTLVVGDTQDLQVTIQVHNLGEDSYGATMRLLHPAVLSYRKVQVLQVVFATTLDVPTTAELGDRLQLLAVTRSDNHGPGNESKSQSVELPVKYAIHIIITGGEDSTQYTNFSSKEEEATRTVIHRYEIRNLRQRSPPLWVTFEFPVAVNGVPMWVTAPKLANCYTLPETPGIKDVSEEMKKSPLLGCAVTTCQRVRCNVSAVYMEQPLEFVLTGNISFGWFSQTGRDKVTLVSTAEVGADPGRFHQQGTVRHQVQTVLERVHIYNYVPIIVGSSIGGLLLLALITAALYKFGFFRRQYKEMMESAKEGEGSAPTPGSALGPTPSAPQQ</sequence>
<dbReference type="SUPFAM" id="SSF69179">
    <property type="entry name" value="Integrin domains"/>
    <property type="match status" value="3"/>
</dbReference>
<gene>
    <name evidence="20" type="primary">LOC102378028</name>
</gene>
<dbReference type="KEGG" id="asn:102378028"/>
<dbReference type="InParanoid" id="A0A1U7SY19"/>
<dbReference type="PROSITE" id="PS00242">
    <property type="entry name" value="INTEGRIN_ALPHA"/>
    <property type="match status" value="1"/>
</dbReference>
<dbReference type="InterPro" id="IPR013649">
    <property type="entry name" value="Integrin_alpha_Ig-like_1"/>
</dbReference>
<dbReference type="InterPro" id="IPR013519">
    <property type="entry name" value="Int_alpha_beta-p"/>
</dbReference>
<evidence type="ECO:0000256" key="14">
    <source>
        <dbReference type="ARBA" id="ARBA00023180"/>
    </source>
</evidence>
<dbReference type="Gene3D" id="2.60.40.1460">
    <property type="entry name" value="Integrin domains. Chain A, domain 2"/>
    <property type="match status" value="1"/>
</dbReference>
<keyword evidence="4" id="KW-0479">Metal-binding</keyword>
<organism evidence="19 20">
    <name type="scientific">Alligator sinensis</name>
    <name type="common">Chinese alligator</name>
    <dbReference type="NCBI Taxonomy" id="38654"/>
    <lineage>
        <taxon>Eukaryota</taxon>
        <taxon>Metazoa</taxon>
        <taxon>Chordata</taxon>
        <taxon>Craniata</taxon>
        <taxon>Vertebrata</taxon>
        <taxon>Euteleostomi</taxon>
        <taxon>Archelosauria</taxon>
        <taxon>Archosauria</taxon>
        <taxon>Crocodylia</taxon>
        <taxon>Alligatoridae</taxon>
        <taxon>Alligatorinae</taxon>
        <taxon>Alligator</taxon>
    </lineage>
</organism>
<dbReference type="PROSITE" id="PS51470">
    <property type="entry name" value="FG_GAP"/>
    <property type="match status" value="3"/>
</dbReference>
<evidence type="ECO:0000256" key="8">
    <source>
        <dbReference type="ARBA" id="ARBA00022889"/>
    </source>
</evidence>
<keyword evidence="11 16" id="KW-0472">Membrane</keyword>
<dbReference type="GO" id="GO:0007229">
    <property type="term" value="P:integrin-mediated signaling pathway"/>
    <property type="evidence" value="ECO:0007669"/>
    <property type="project" value="UniProtKB-KW"/>
</dbReference>
<evidence type="ECO:0000313" key="20">
    <source>
        <dbReference type="RefSeq" id="XP_006038789.1"/>
    </source>
</evidence>
<comment type="similarity">
    <text evidence="2 16">Belongs to the integrin alpha chain family.</text>
</comment>
<evidence type="ECO:0000256" key="7">
    <source>
        <dbReference type="ARBA" id="ARBA00022837"/>
    </source>
</evidence>
<keyword evidence="6" id="KW-0677">Repeat</keyword>
<dbReference type="InterPro" id="IPR002035">
    <property type="entry name" value="VWF_A"/>
</dbReference>
<evidence type="ECO:0000256" key="15">
    <source>
        <dbReference type="PROSITE-ProRule" id="PRU00803"/>
    </source>
</evidence>
<evidence type="ECO:0000256" key="5">
    <source>
        <dbReference type="ARBA" id="ARBA00022729"/>
    </source>
</evidence>
<evidence type="ECO:0000256" key="12">
    <source>
        <dbReference type="ARBA" id="ARBA00023157"/>
    </source>
</evidence>
<evidence type="ECO:0000256" key="17">
    <source>
        <dbReference type="SAM" id="MobiDB-lite"/>
    </source>
</evidence>
<evidence type="ECO:0000256" key="2">
    <source>
        <dbReference type="ARBA" id="ARBA00008054"/>
    </source>
</evidence>
<evidence type="ECO:0000259" key="18">
    <source>
        <dbReference type="PROSITE" id="PS50234"/>
    </source>
</evidence>
<dbReference type="GeneID" id="102378028"/>
<evidence type="ECO:0000256" key="10">
    <source>
        <dbReference type="ARBA" id="ARBA00023037"/>
    </source>
</evidence>
<dbReference type="SUPFAM" id="SSF69318">
    <property type="entry name" value="Integrin alpha N-terminal domain"/>
    <property type="match status" value="1"/>
</dbReference>
<keyword evidence="14" id="KW-0325">Glycoprotein</keyword>
<dbReference type="Gene3D" id="2.60.40.1510">
    <property type="entry name" value="ntegrin, alpha v. Chain A, domain 3"/>
    <property type="match status" value="1"/>
</dbReference>
<feature type="region of interest" description="Disordered" evidence="17">
    <location>
        <begin position="978"/>
        <end position="1002"/>
    </location>
</feature>
<dbReference type="Gene3D" id="2.130.10.130">
    <property type="entry name" value="Integrin alpha, N-terminal"/>
    <property type="match status" value="1"/>
</dbReference>
<dbReference type="AlphaFoldDB" id="A0A1U7SY19"/>
<dbReference type="InterPro" id="IPR013517">
    <property type="entry name" value="FG-GAP"/>
</dbReference>
<feature type="repeat" description="FG-GAP" evidence="15">
    <location>
        <begin position="330"/>
        <end position="390"/>
    </location>
</feature>
<protein>
    <submittedName>
        <fullName evidence="20">Integrin alpha-X</fullName>
    </submittedName>
</protein>
<keyword evidence="19" id="KW-1185">Reference proteome</keyword>
<keyword evidence="5" id="KW-0732">Signal</keyword>
<dbReference type="InterPro" id="IPR028994">
    <property type="entry name" value="Integrin_alpha_N"/>
</dbReference>
<dbReference type="PANTHER" id="PTHR23220">
    <property type="entry name" value="INTEGRIN ALPHA"/>
    <property type="match status" value="1"/>
</dbReference>
<dbReference type="GO" id="GO:0008305">
    <property type="term" value="C:integrin complex"/>
    <property type="evidence" value="ECO:0007669"/>
    <property type="project" value="InterPro"/>
</dbReference>
<dbReference type="GO" id="GO:0009897">
    <property type="term" value="C:external side of plasma membrane"/>
    <property type="evidence" value="ECO:0007669"/>
    <property type="project" value="TreeGrafter"/>
</dbReference>
<comment type="subcellular location">
    <subcellularLocation>
        <location evidence="1 16">Membrane</location>
        <topology evidence="1 16">Single-pass type I membrane protein</topology>
    </subcellularLocation>
</comment>
<keyword evidence="7" id="KW-0106">Calcium</keyword>
<dbReference type="SMART" id="SM00191">
    <property type="entry name" value="Int_alpha"/>
    <property type="match status" value="4"/>
</dbReference>
<dbReference type="PRINTS" id="PR00453">
    <property type="entry name" value="VWFADOMAIN"/>
</dbReference>
<accession>A0A1U7SY19</accession>
<dbReference type="Gene3D" id="3.40.50.410">
    <property type="entry name" value="von Willebrand factor, type A domain"/>
    <property type="match status" value="1"/>
</dbReference>
<dbReference type="Proteomes" id="UP000189705">
    <property type="component" value="Unplaced"/>
</dbReference>
<dbReference type="STRING" id="38654.A0A1U7SY19"/>
<proteinExistence type="inferred from homology"/>
<feature type="domain" description="VWFA" evidence="18">
    <location>
        <begin position="33"/>
        <end position="213"/>
    </location>
</feature>
<dbReference type="Pfam" id="PF21520">
    <property type="entry name" value="ITGAX-like_Ig_3"/>
    <property type="match status" value="1"/>
</dbReference>
<name>A0A1U7SY19_ALLSI</name>
<evidence type="ECO:0000256" key="11">
    <source>
        <dbReference type="ARBA" id="ARBA00023136"/>
    </source>
</evidence>
<keyword evidence="10 16" id="KW-0401">Integrin</keyword>
<dbReference type="Pfam" id="PF08441">
    <property type="entry name" value="Integrin_A_Ig_1"/>
    <property type="match status" value="1"/>
</dbReference>
<dbReference type="GO" id="GO:0007160">
    <property type="term" value="P:cell-matrix adhesion"/>
    <property type="evidence" value="ECO:0007669"/>
    <property type="project" value="TreeGrafter"/>
</dbReference>
<dbReference type="PROSITE" id="PS50234">
    <property type="entry name" value="VWFA"/>
    <property type="match status" value="1"/>
</dbReference>
<evidence type="ECO:0000256" key="13">
    <source>
        <dbReference type="ARBA" id="ARBA00023170"/>
    </source>
</evidence>
<evidence type="ECO:0000256" key="16">
    <source>
        <dbReference type="RuleBase" id="RU003762"/>
    </source>
</evidence>
<keyword evidence="13 16" id="KW-0675">Receptor</keyword>
<dbReference type="GO" id="GO:0033627">
    <property type="term" value="P:cell adhesion mediated by integrin"/>
    <property type="evidence" value="ECO:0007669"/>
    <property type="project" value="TreeGrafter"/>
</dbReference>
<evidence type="ECO:0000256" key="4">
    <source>
        <dbReference type="ARBA" id="ARBA00022723"/>
    </source>
</evidence>
<keyword evidence="12" id="KW-1015">Disulfide bond</keyword>
<feature type="repeat" description="FG-GAP" evidence="15">
    <location>
        <begin position="455"/>
        <end position="515"/>
    </location>
</feature>
<reference evidence="20" key="1">
    <citation type="submission" date="2025-08" db="UniProtKB">
        <authorList>
            <consortium name="RefSeq"/>
        </authorList>
    </citation>
    <scope>IDENTIFICATION</scope>
</reference>
<dbReference type="GO" id="GO:0005178">
    <property type="term" value="F:integrin binding"/>
    <property type="evidence" value="ECO:0007669"/>
    <property type="project" value="TreeGrafter"/>
</dbReference>
<dbReference type="Gene3D" id="1.20.5.930">
    <property type="entry name" value="Bicelle-embedded integrin alpha(iib) transmembrane segment"/>
    <property type="match status" value="1"/>
</dbReference>
<evidence type="ECO:0000256" key="3">
    <source>
        <dbReference type="ARBA" id="ARBA00022692"/>
    </source>
</evidence>
<dbReference type="eggNOG" id="KOG3637">
    <property type="taxonomic scope" value="Eukaryota"/>
</dbReference>
<dbReference type="InterPro" id="IPR048633">
    <property type="entry name" value="ITGAX-like_Ig_3"/>
</dbReference>
<dbReference type="Pfam" id="PF01839">
    <property type="entry name" value="FG-GAP"/>
    <property type="match status" value="2"/>
</dbReference>
<dbReference type="InterPro" id="IPR018184">
    <property type="entry name" value="Integrin_alpha_C_CS"/>
</dbReference>
<dbReference type="InterPro" id="IPR032695">
    <property type="entry name" value="Integrin_dom_sf"/>
</dbReference>
<dbReference type="Gene3D" id="2.60.40.1530">
    <property type="entry name" value="ntegrin, alpha v. Chain A, domain 4"/>
    <property type="match status" value="1"/>
</dbReference>
<dbReference type="GO" id="GO:0046872">
    <property type="term" value="F:metal ion binding"/>
    <property type="evidence" value="ECO:0007669"/>
    <property type="project" value="UniProtKB-KW"/>
</dbReference>
<dbReference type="Pfam" id="PF20805">
    <property type="entry name" value="Integrin_A_Ig_2"/>
    <property type="match status" value="1"/>
</dbReference>
<feature type="repeat" description="FG-GAP" evidence="15">
    <location>
        <begin position="393"/>
        <end position="451"/>
    </location>
</feature>
<dbReference type="InterPro" id="IPR036465">
    <property type="entry name" value="vWFA_dom_sf"/>
</dbReference>
<evidence type="ECO:0000256" key="6">
    <source>
        <dbReference type="ARBA" id="ARBA00022737"/>
    </source>
</evidence>
<dbReference type="SUPFAM" id="SSF53300">
    <property type="entry name" value="vWA-like"/>
    <property type="match status" value="1"/>
</dbReference>
<feature type="transmembrane region" description="Helical" evidence="16">
    <location>
        <begin position="937"/>
        <end position="963"/>
    </location>
</feature>